<sequence length="200" mass="21104">MEASRPLFNNSRGTSNPLLAPCKNCGYDEIANEGNVNKSPKAPEVYKTACQPYPSIGCLDPNGGVSSNIVNITGHSYHSSNSSNGLSLSLLTSKSLGQCLELSYSDVTPRMNGTMSGLEGASCGSSRELSVNLGGNKYARFSLKVSGSRYLVGSQEILDQGAKYSFKNLKQISYLVGGNSNRAGAISFDSCWISSAKACC</sequence>
<evidence type="ECO:0000313" key="1">
    <source>
        <dbReference type="EMBL" id="KAK7316114.1"/>
    </source>
</evidence>
<evidence type="ECO:0000313" key="2">
    <source>
        <dbReference type="Proteomes" id="UP001367508"/>
    </source>
</evidence>
<reference evidence="1 2" key="1">
    <citation type="submission" date="2024-01" db="EMBL/GenBank/DDBJ databases">
        <title>The genomes of 5 underutilized Papilionoideae crops provide insights into root nodulation and disease resistanc.</title>
        <authorList>
            <person name="Jiang F."/>
        </authorList>
    </citation>
    <scope>NUCLEOTIDE SEQUENCE [LARGE SCALE GENOMIC DNA]</scope>
    <source>
        <strain evidence="1">LVBAO_FW01</strain>
        <tissue evidence="1">Leaves</tissue>
    </source>
</reference>
<organism evidence="1 2">
    <name type="scientific">Canavalia gladiata</name>
    <name type="common">Sword bean</name>
    <name type="synonym">Dolichos gladiatus</name>
    <dbReference type="NCBI Taxonomy" id="3824"/>
    <lineage>
        <taxon>Eukaryota</taxon>
        <taxon>Viridiplantae</taxon>
        <taxon>Streptophyta</taxon>
        <taxon>Embryophyta</taxon>
        <taxon>Tracheophyta</taxon>
        <taxon>Spermatophyta</taxon>
        <taxon>Magnoliopsida</taxon>
        <taxon>eudicotyledons</taxon>
        <taxon>Gunneridae</taxon>
        <taxon>Pentapetalae</taxon>
        <taxon>rosids</taxon>
        <taxon>fabids</taxon>
        <taxon>Fabales</taxon>
        <taxon>Fabaceae</taxon>
        <taxon>Papilionoideae</taxon>
        <taxon>50 kb inversion clade</taxon>
        <taxon>NPAAA clade</taxon>
        <taxon>indigoferoid/millettioid clade</taxon>
        <taxon>Phaseoleae</taxon>
        <taxon>Canavalia</taxon>
    </lineage>
</organism>
<proteinExistence type="predicted"/>
<dbReference type="AlphaFoldDB" id="A0AAN9Q025"/>
<comment type="caution">
    <text evidence="1">The sequence shown here is derived from an EMBL/GenBank/DDBJ whole genome shotgun (WGS) entry which is preliminary data.</text>
</comment>
<protein>
    <submittedName>
        <fullName evidence="1">Uncharacterized protein</fullName>
    </submittedName>
</protein>
<name>A0AAN9Q025_CANGL</name>
<dbReference type="EMBL" id="JAYMYQ010000008">
    <property type="protein sequence ID" value="KAK7316114.1"/>
    <property type="molecule type" value="Genomic_DNA"/>
</dbReference>
<accession>A0AAN9Q025</accession>
<dbReference type="Proteomes" id="UP001367508">
    <property type="component" value="Unassembled WGS sequence"/>
</dbReference>
<keyword evidence="2" id="KW-1185">Reference proteome</keyword>
<gene>
    <name evidence="1" type="ORF">VNO77_34840</name>
</gene>